<proteinExistence type="predicted"/>
<dbReference type="RefSeq" id="WP_174966699.1">
    <property type="nucleotide sequence ID" value="NZ_CABPRY010000008.1"/>
</dbReference>
<accession>A0A5E4WQK8</accession>
<dbReference type="Proteomes" id="UP000396788">
    <property type="component" value="Unassembled WGS sequence"/>
</dbReference>
<name>A0A5E4WQK8_9BURK</name>
<evidence type="ECO:0000313" key="2">
    <source>
        <dbReference type="Proteomes" id="UP000396788"/>
    </source>
</evidence>
<gene>
    <name evidence="1" type="ORF">PCE31107_03399</name>
</gene>
<dbReference type="EMBL" id="CABPRY010000008">
    <property type="protein sequence ID" value="VVE25970.1"/>
    <property type="molecule type" value="Genomic_DNA"/>
</dbReference>
<sequence>MVAHKPPVDLGICAPGLSVAGMRVEMRVEMRAEMRVGSAGNYNAIFMIYRQMLV</sequence>
<reference evidence="1 2" key="1">
    <citation type="submission" date="2019-08" db="EMBL/GenBank/DDBJ databases">
        <authorList>
            <person name="Peeters C."/>
        </authorList>
    </citation>
    <scope>NUCLEOTIDE SEQUENCE [LARGE SCALE GENOMIC DNA]</scope>
    <source>
        <strain evidence="1 2">LMG 31107</strain>
    </source>
</reference>
<organism evidence="1 2">
    <name type="scientific">Pandoraea cepalis</name>
    <dbReference type="NCBI Taxonomy" id="2508294"/>
    <lineage>
        <taxon>Bacteria</taxon>
        <taxon>Pseudomonadati</taxon>
        <taxon>Pseudomonadota</taxon>
        <taxon>Betaproteobacteria</taxon>
        <taxon>Burkholderiales</taxon>
        <taxon>Burkholderiaceae</taxon>
        <taxon>Pandoraea</taxon>
    </lineage>
</organism>
<dbReference type="AlphaFoldDB" id="A0A5E4WQK8"/>
<protein>
    <submittedName>
        <fullName evidence="1">Uncharacterized protein</fullName>
    </submittedName>
</protein>
<evidence type="ECO:0000313" key="1">
    <source>
        <dbReference type="EMBL" id="VVE25970.1"/>
    </source>
</evidence>